<feature type="transmembrane region" description="Helical" evidence="1">
    <location>
        <begin position="6"/>
        <end position="30"/>
    </location>
</feature>
<gene>
    <name evidence="2" type="ORF">GGQ64_004295</name>
</gene>
<dbReference type="InterPro" id="IPR021329">
    <property type="entry name" value="DUF2938"/>
</dbReference>
<dbReference type="Proteomes" id="UP000574761">
    <property type="component" value="Unassembled WGS sequence"/>
</dbReference>
<keyword evidence="1" id="KW-0472">Membrane</keyword>
<keyword evidence="1" id="KW-1133">Transmembrane helix</keyword>
<proteinExistence type="predicted"/>
<protein>
    <recommendedName>
        <fullName evidence="4">DUF2938 domain-containing protein</fullName>
    </recommendedName>
</protein>
<evidence type="ECO:0000256" key="1">
    <source>
        <dbReference type="SAM" id="Phobius"/>
    </source>
</evidence>
<keyword evidence="3" id="KW-1185">Reference proteome</keyword>
<dbReference type="RefSeq" id="WP_183807309.1">
    <property type="nucleotide sequence ID" value="NZ_JACIEE010000009.1"/>
</dbReference>
<reference evidence="2 3" key="1">
    <citation type="submission" date="2020-08" db="EMBL/GenBank/DDBJ databases">
        <title>Genomic Encyclopedia of Type Strains, Phase IV (KMG-IV): sequencing the most valuable type-strain genomes for metagenomic binning, comparative biology and taxonomic classification.</title>
        <authorList>
            <person name="Goeker M."/>
        </authorList>
    </citation>
    <scope>NUCLEOTIDE SEQUENCE [LARGE SCALE GENOMIC DNA]</scope>
    <source>
        <strain evidence="2 3">DSM 100211</strain>
    </source>
</reference>
<comment type="caution">
    <text evidence="2">The sequence shown here is derived from an EMBL/GenBank/DDBJ whole genome shotgun (WGS) entry which is preliminary data.</text>
</comment>
<organism evidence="2 3">
    <name type="scientific">Mycoplana azooxidifex</name>
    <dbReference type="NCBI Taxonomy" id="1636188"/>
    <lineage>
        <taxon>Bacteria</taxon>
        <taxon>Pseudomonadati</taxon>
        <taxon>Pseudomonadota</taxon>
        <taxon>Alphaproteobacteria</taxon>
        <taxon>Hyphomicrobiales</taxon>
        <taxon>Rhizobiaceae</taxon>
        <taxon>Mycoplana</taxon>
    </lineage>
</organism>
<evidence type="ECO:0000313" key="3">
    <source>
        <dbReference type="Proteomes" id="UP000574761"/>
    </source>
</evidence>
<evidence type="ECO:0008006" key="4">
    <source>
        <dbReference type="Google" id="ProtNLM"/>
    </source>
</evidence>
<dbReference type="AlphaFoldDB" id="A0A7W6DAL1"/>
<feature type="transmembrane region" description="Helical" evidence="1">
    <location>
        <begin position="102"/>
        <end position="126"/>
    </location>
</feature>
<keyword evidence="1" id="KW-0812">Transmembrane</keyword>
<evidence type="ECO:0000313" key="2">
    <source>
        <dbReference type="EMBL" id="MBB3979059.1"/>
    </source>
</evidence>
<feature type="transmembrane region" description="Helical" evidence="1">
    <location>
        <begin position="74"/>
        <end position="96"/>
    </location>
</feature>
<sequence>MIELIWRGVLIGVGGTVAMDLWAVLLHVAFGQPKPNWAPGGRWFRHLADGKVFHEAIADAKPYRHENALGWTGHYVVGILYGIIFALIVGTGWFAAPSFLPAWLFGIVTIAAGWFLMQPGMGLGWAASKTPEPNKVRLMGLLAHTAFALGLYATAFLIR</sequence>
<accession>A0A7W6DAL1</accession>
<feature type="transmembrane region" description="Helical" evidence="1">
    <location>
        <begin position="138"/>
        <end position="158"/>
    </location>
</feature>
<name>A0A7W6DAL1_9HYPH</name>
<dbReference type="Pfam" id="PF11158">
    <property type="entry name" value="DUF2938"/>
    <property type="match status" value="1"/>
</dbReference>
<dbReference type="EMBL" id="JACIEE010000009">
    <property type="protein sequence ID" value="MBB3979059.1"/>
    <property type="molecule type" value="Genomic_DNA"/>
</dbReference>